<keyword evidence="5" id="KW-0663">Pyridoxal phosphate</keyword>
<dbReference type="InterPro" id="IPR015424">
    <property type="entry name" value="PyrdxlP-dep_Trfase"/>
</dbReference>
<proteinExistence type="inferred from homology"/>
<keyword evidence="6" id="KW-0408">Iron</keyword>
<dbReference type="Pfam" id="PF00266">
    <property type="entry name" value="Aminotran_5"/>
    <property type="match status" value="1"/>
</dbReference>
<evidence type="ECO:0000256" key="2">
    <source>
        <dbReference type="ARBA" id="ARBA00006490"/>
    </source>
</evidence>
<dbReference type="PIRSF" id="PIRSF005572">
    <property type="entry name" value="NifS"/>
    <property type="match status" value="1"/>
</dbReference>
<dbReference type="PANTHER" id="PTHR11601:SF34">
    <property type="entry name" value="CYSTEINE DESULFURASE"/>
    <property type="match status" value="1"/>
</dbReference>
<dbReference type="InterPro" id="IPR000192">
    <property type="entry name" value="Aminotrans_V_dom"/>
</dbReference>
<gene>
    <name evidence="10" type="ORF">D8Y23_09705</name>
</gene>
<evidence type="ECO:0000256" key="3">
    <source>
        <dbReference type="ARBA" id="ARBA00022679"/>
    </source>
</evidence>
<keyword evidence="4" id="KW-0479">Metal-binding</keyword>
<dbReference type="InterPro" id="IPR015422">
    <property type="entry name" value="PyrdxlP-dep_Trfase_small"/>
</dbReference>
<dbReference type="Gene3D" id="3.90.1150.10">
    <property type="entry name" value="Aspartate Aminotransferase, domain 1"/>
    <property type="match status" value="1"/>
</dbReference>
<evidence type="ECO:0000259" key="9">
    <source>
        <dbReference type="Pfam" id="PF00266"/>
    </source>
</evidence>
<comment type="similarity">
    <text evidence="2">Belongs to the class-V pyridoxal-phosphate-dependent aminotransferase family. NifS/IscS subfamily.</text>
</comment>
<evidence type="ECO:0000256" key="7">
    <source>
        <dbReference type="ARBA" id="ARBA00023014"/>
    </source>
</evidence>
<protein>
    <submittedName>
        <fullName evidence="10">Cysteine desulfurase</fullName>
    </submittedName>
</protein>
<dbReference type="InterPro" id="IPR016454">
    <property type="entry name" value="Cysteine_dSase"/>
</dbReference>
<evidence type="ECO:0000313" key="11">
    <source>
        <dbReference type="Proteomes" id="UP000285970"/>
    </source>
</evidence>
<dbReference type="GO" id="GO:0031071">
    <property type="term" value="F:cysteine desulfurase activity"/>
    <property type="evidence" value="ECO:0007669"/>
    <property type="project" value="UniProtKB-EC"/>
</dbReference>
<evidence type="ECO:0000256" key="1">
    <source>
        <dbReference type="ARBA" id="ARBA00001933"/>
    </source>
</evidence>
<dbReference type="RefSeq" id="WP_128217940.1">
    <property type="nucleotide sequence ID" value="NZ_RBZY01000031.1"/>
</dbReference>
<name>A0A3S3LJQ4_9MICO</name>
<dbReference type="InterPro" id="IPR015421">
    <property type="entry name" value="PyrdxlP-dep_Trfase_major"/>
</dbReference>
<evidence type="ECO:0000313" key="10">
    <source>
        <dbReference type="EMBL" id="RWR18358.1"/>
    </source>
</evidence>
<dbReference type="Gene3D" id="3.40.640.10">
    <property type="entry name" value="Type I PLP-dependent aspartate aminotransferase-like (Major domain)"/>
    <property type="match status" value="1"/>
</dbReference>
<dbReference type="GO" id="GO:0046872">
    <property type="term" value="F:metal ion binding"/>
    <property type="evidence" value="ECO:0007669"/>
    <property type="project" value="UniProtKB-KW"/>
</dbReference>
<keyword evidence="7" id="KW-0411">Iron-sulfur</keyword>
<comment type="caution">
    <text evidence="10">The sequence shown here is derived from an EMBL/GenBank/DDBJ whole genome shotgun (WGS) entry which is preliminary data.</text>
</comment>
<dbReference type="EMBL" id="RBZY01000031">
    <property type="protein sequence ID" value="RWR18358.1"/>
    <property type="molecule type" value="Genomic_DNA"/>
</dbReference>
<dbReference type="Gene3D" id="1.10.260.50">
    <property type="match status" value="1"/>
</dbReference>
<comment type="catalytic activity">
    <reaction evidence="8">
        <text>(sulfur carrier)-H + L-cysteine = (sulfur carrier)-SH + L-alanine</text>
        <dbReference type="Rhea" id="RHEA:43892"/>
        <dbReference type="Rhea" id="RHEA-COMP:14737"/>
        <dbReference type="Rhea" id="RHEA-COMP:14739"/>
        <dbReference type="ChEBI" id="CHEBI:29917"/>
        <dbReference type="ChEBI" id="CHEBI:35235"/>
        <dbReference type="ChEBI" id="CHEBI:57972"/>
        <dbReference type="ChEBI" id="CHEBI:64428"/>
        <dbReference type="EC" id="2.8.1.7"/>
    </reaction>
</comment>
<accession>A0A3S3LJQ4</accession>
<dbReference type="OrthoDB" id="9808002at2"/>
<evidence type="ECO:0000256" key="5">
    <source>
        <dbReference type="ARBA" id="ARBA00022898"/>
    </source>
</evidence>
<evidence type="ECO:0000256" key="8">
    <source>
        <dbReference type="ARBA" id="ARBA00050776"/>
    </source>
</evidence>
<dbReference type="SUPFAM" id="SSF53383">
    <property type="entry name" value="PLP-dependent transferases"/>
    <property type="match status" value="1"/>
</dbReference>
<dbReference type="GO" id="GO:0051536">
    <property type="term" value="F:iron-sulfur cluster binding"/>
    <property type="evidence" value="ECO:0007669"/>
    <property type="project" value="UniProtKB-KW"/>
</dbReference>
<comment type="cofactor">
    <cofactor evidence="1">
        <name>pyridoxal 5'-phosphate</name>
        <dbReference type="ChEBI" id="CHEBI:597326"/>
    </cofactor>
</comment>
<dbReference type="AlphaFoldDB" id="A0A3S3LJQ4"/>
<reference evidence="10 11" key="1">
    <citation type="journal article" date="2018" name="Front. Microbiol.">
        <title>Novel Insights Into Bacterial Dimethylsulfoniopropionate Catabolism in the East China Sea.</title>
        <authorList>
            <person name="Liu J."/>
            <person name="Liu J."/>
            <person name="Zhang S.H."/>
            <person name="Liang J."/>
            <person name="Lin H."/>
            <person name="Song D."/>
            <person name="Yang G.P."/>
            <person name="Todd J.D."/>
            <person name="Zhang X.H."/>
        </authorList>
    </citation>
    <scope>NUCLEOTIDE SEQUENCE [LARGE SCALE GENOMIC DNA]</scope>
    <source>
        <strain evidence="10 11">ZYFD042</strain>
    </source>
</reference>
<dbReference type="PANTHER" id="PTHR11601">
    <property type="entry name" value="CYSTEINE DESULFURYLASE FAMILY MEMBER"/>
    <property type="match status" value="1"/>
</dbReference>
<keyword evidence="3" id="KW-0808">Transferase</keyword>
<evidence type="ECO:0000256" key="4">
    <source>
        <dbReference type="ARBA" id="ARBA00022723"/>
    </source>
</evidence>
<sequence>MPVYLDHAATTPLRPEARDAWLAAHEVLGNPSSIHGAGQAARRLLEDARERLAEVLGCQPIEVVLTSGGTEATNLALKGLWWAREPSTDTMVLPDGEHHATLDTVGWLTASAGAMVRPVGLDRLGRIPVADFSAALPGTALATALVANNEVGTVQDAAGLARAAVDAGVPLHLDAVSALGQVDVDFARWRGDGSSPGGLVALSVSAHKVGGPVGVGAAVVSRHARLTPLLHGGGQQRGLRAGTQDAAGAAAFAAAAMATVSERTQESLRLEALRRRLVHGILDAIPAARLLGDPDGRLPGNAHVLFPGAAGETLLFLLDMAGISVSTGSACQAGVAEPSHVVLALGLDDRAARSVLRLTLGRTSTDEDVDAVLAALPSAYERAVASGARSAGGS</sequence>
<feature type="domain" description="Aminotransferase class V" evidence="9">
    <location>
        <begin position="3"/>
        <end position="372"/>
    </location>
</feature>
<evidence type="ECO:0000256" key="6">
    <source>
        <dbReference type="ARBA" id="ARBA00023004"/>
    </source>
</evidence>
<dbReference type="Proteomes" id="UP000285970">
    <property type="component" value="Unassembled WGS sequence"/>
</dbReference>
<organism evidence="10 11">
    <name type="scientific">Microbacterium enclense</name>
    <dbReference type="NCBI Taxonomy" id="993073"/>
    <lineage>
        <taxon>Bacteria</taxon>
        <taxon>Bacillati</taxon>
        <taxon>Actinomycetota</taxon>
        <taxon>Actinomycetes</taxon>
        <taxon>Micrococcales</taxon>
        <taxon>Microbacteriaceae</taxon>
        <taxon>Microbacterium</taxon>
    </lineage>
</organism>